<dbReference type="AlphaFoldDB" id="A0A6J6NJD8"/>
<keyword evidence="2" id="KW-1003">Cell membrane</keyword>
<gene>
    <name evidence="8" type="ORF">UFOPK2370_00654</name>
</gene>
<accession>A0A6J6NJD8</accession>
<feature type="transmembrane region" description="Helical" evidence="6">
    <location>
        <begin position="300"/>
        <end position="322"/>
    </location>
</feature>
<feature type="transmembrane region" description="Helical" evidence="6">
    <location>
        <begin position="265"/>
        <end position="288"/>
    </location>
</feature>
<evidence type="ECO:0000256" key="5">
    <source>
        <dbReference type="ARBA" id="ARBA00023136"/>
    </source>
</evidence>
<feature type="transmembrane region" description="Helical" evidence="6">
    <location>
        <begin position="12"/>
        <end position="37"/>
    </location>
</feature>
<feature type="transmembrane region" description="Helical" evidence="6">
    <location>
        <begin position="515"/>
        <end position="535"/>
    </location>
</feature>
<feature type="transmembrane region" description="Helical" evidence="6">
    <location>
        <begin position="596"/>
        <end position="618"/>
    </location>
</feature>
<evidence type="ECO:0000259" key="7">
    <source>
        <dbReference type="Pfam" id="PF05425"/>
    </source>
</evidence>
<dbReference type="InterPro" id="IPR008457">
    <property type="entry name" value="Cu-R_CopD_dom"/>
</dbReference>
<proteinExistence type="predicted"/>
<feature type="transmembrane region" description="Helical" evidence="6">
    <location>
        <begin position="230"/>
        <end position="253"/>
    </location>
</feature>
<sequence>MNDKQATLSSKLVLLSLVFLAALVGATSLALVIGGGAKPFVLLDPGDFVRWGLPISRAFMNVAMATAIGALVIAAFVFAEASKQLRTTMNIAAGASVVWVTSGLLSLNFTYLNLTGTAFTVEQNQGAGFWQFVTEIELGQYLALNLVGGVIVSILAIASQRLTAAALTAAVAMLSLVPMALTGHASGTANHGMAVNSLGLHLVGISIWVGGLIALGVVRNRAGVSQIQVARFSALALFSFALVFVSGLINAQLRIGSLENWMSGYGILVLLKLATIATLGVIGAFYRRKLVASITAKPKAFWRIVALELAIMGIAMGLAAGLSRTAPPVNPTELVGITPAELLTGQKLPPELTLVTFFTQLKPDLIWLLVSVSAITAYLLGVRRLRMRGDKWPPGRTVSWVTGMLLLAFITSGSLNAYQEYLFSVHMVAHMMLTMAVPVFLVPGAPITLLSRAVEKRSDESRGVREWALWAVHTKYAQVISHPIVAAVLFAGSLVAFYFTPIFGWSTREHVGHEWMVMHFLITGYLFVQSIIGVDPGPHKIQFPMRIMLLIGTLAFHAFFGMALMAGDGLLLPEWFGAMGRTWGPTPLEDQKIGGAIAWGIGELPTAALTIIVSVQWFRSDAREARRLDRAADRGGNKDLENYNAMLSKLADRDQGSN</sequence>
<reference evidence="8" key="1">
    <citation type="submission" date="2020-05" db="EMBL/GenBank/DDBJ databases">
        <authorList>
            <person name="Chiriac C."/>
            <person name="Salcher M."/>
            <person name="Ghai R."/>
            <person name="Kavagutti S V."/>
        </authorList>
    </citation>
    <scope>NUCLEOTIDE SEQUENCE</scope>
</reference>
<dbReference type="Pfam" id="PF05425">
    <property type="entry name" value="CopD"/>
    <property type="match status" value="1"/>
</dbReference>
<feature type="transmembrane region" description="Helical" evidence="6">
    <location>
        <begin position="91"/>
        <end position="112"/>
    </location>
</feature>
<keyword evidence="3 6" id="KW-0812">Transmembrane</keyword>
<feature type="domain" description="Copper resistance protein D" evidence="7">
    <location>
        <begin position="229"/>
        <end position="322"/>
    </location>
</feature>
<evidence type="ECO:0000256" key="3">
    <source>
        <dbReference type="ARBA" id="ARBA00022692"/>
    </source>
</evidence>
<feature type="transmembrane region" description="Helical" evidence="6">
    <location>
        <begin position="547"/>
        <end position="566"/>
    </location>
</feature>
<dbReference type="Pfam" id="PF09678">
    <property type="entry name" value="Caa3_CtaG"/>
    <property type="match status" value="1"/>
</dbReference>
<evidence type="ECO:0000256" key="2">
    <source>
        <dbReference type="ARBA" id="ARBA00022475"/>
    </source>
</evidence>
<keyword evidence="4 6" id="KW-1133">Transmembrane helix</keyword>
<evidence type="ECO:0000313" key="8">
    <source>
        <dbReference type="EMBL" id="CAB4686286.1"/>
    </source>
</evidence>
<name>A0A6J6NJD8_9ZZZZ</name>
<dbReference type="InterPro" id="IPR019108">
    <property type="entry name" value="Caa3_assmbl_CtaG-rel"/>
</dbReference>
<dbReference type="EMBL" id="CAEZXK010000013">
    <property type="protein sequence ID" value="CAB4686286.1"/>
    <property type="molecule type" value="Genomic_DNA"/>
</dbReference>
<feature type="transmembrane region" description="Helical" evidence="6">
    <location>
        <begin position="427"/>
        <end position="450"/>
    </location>
</feature>
<dbReference type="PANTHER" id="PTHR34820">
    <property type="entry name" value="INNER MEMBRANE PROTEIN YEBZ"/>
    <property type="match status" value="1"/>
</dbReference>
<evidence type="ECO:0000256" key="6">
    <source>
        <dbReference type="SAM" id="Phobius"/>
    </source>
</evidence>
<keyword evidence="5 6" id="KW-0472">Membrane</keyword>
<feature type="transmembrane region" description="Helical" evidence="6">
    <location>
        <begin position="165"/>
        <end position="186"/>
    </location>
</feature>
<protein>
    <submittedName>
        <fullName evidence="8">Unannotated protein</fullName>
    </submittedName>
</protein>
<feature type="transmembrane region" description="Helical" evidence="6">
    <location>
        <begin position="484"/>
        <end position="503"/>
    </location>
</feature>
<feature type="transmembrane region" description="Helical" evidence="6">
    <location>
        <begin position="365"/>
        <end position="385"/>
    </location>
</feature>
<evidence type="ECO:0000256" key="4">
    <source>
        <dbReference type="ARBA" id="ARBA00022989"/>
    </source>
</evidence>
<feature type="transmembrane region" description="Helical" evidence="6">
    <location>
        <begin position="198"/>
        <end position="218"/>
    </location>
</feature>
<organism evidence="8">
    <name type="scientific">freshwater metagenome</name>
    <dbReference type="NCBI Taxonomy" id="449393"/>
    <lineage>
        <taxon>unclassified sequences</taxon>
        <taxon>metagenomes</taxon>
        <taxon>ecological metagenomes</taxon>
    </lineage>
</organism>
<comment type="subcellular location">
    <subcellularLocation>
        <location evidence="1">Cell membrane</location>
        <topology evidence="1">Multi-pass membrane protein</topology>
    </subcellularLocation>
</comment>
<feature type="transmembrane region" description="Helical" evidence="6">
    <location>
        <begin position="57"/>
        <end position="79"/>
    </location>
</feature>
<evidence type="ECO:0000256" key="1">
    <source>
        <dbReference type="ARBA" id="ARBA00004651"/>
    </source>
</evidence>
<dbReference type="PANTHER" id="PTHR34820:SF4">
    <property type="entry name" value="INNER MEMBRANE PROTEIN YEBZ"/>
    <property type="match status" value="1"/>
</dbReference>
<feature type="transmembrane region" description="Helical" evidence="6">
    <location>
        <begin position="397"/>
        <end position="415"/>
    </location>
</feature>
<feature type="transmembrane region" description="Helical" evidence="6">
    <location>
        <begin position="138"/>
        <end position="158"/>
    </location>
</feature>
<dbReference type="InterPro" id="IPR032694">
    <property type="entry name" value="CopC/D"/>
</dbReference>
<dbReference type="GO" id="GO:0006825">
    <property type="term" value="P:copper ion transport"/>
    <property type="evidence" value="ECO:0007669"/>
    <property type="project" value="InterPro"/>
</dbReference>
<dbReference type="GO" id="GO:0005886">
    <property type="term" value="C:plasma membrane"/>
    <property type="evidence" value="ECO:0007669"/>
    <property type="project" value="UniProtKB-SubCell"/>
</dbReference>